<feature type="domain" description="HMA" evidence="1">
    <location>
        <begin position="2"/>
        <end position="71"/>
    </location>
</feature>
<dbReference type="Gene3D" id="3.30.70.100">
    <property type="match status" value="1"/>
</dbReference>
<keyword evidence="3" id="KW-1185">Reference proteome</keyword>
<name>A0AAD7LU78_QUISA</name>
<dbReference type="Proteomes" id="UP001163823">
    <property type="component" value="Chromosome 6"/>
</dbReference>
<dbReference type="KEGG" id="qsa:O6P43_013460"/>
<dbReference type="EMBL" id="JARAOO010000006">
    <property type="protein sequence ID" value="KAJ7963511.1"/>
    <property type="molecule type" value="Genomic_DNA"/>
</dbReference>
<gene>
    <name evidence="2" type="ORF">O6P43_013460</name>
</gene>
<dbReference type="PANTHER" id="PTHR46932:SF12">
    <property type="entry name" value="HEAVY METAL-ASSOCIATED ISOPRENYLATED PLANT PROTEIN 47"/>
    <property type="match status" value="1"/>
</dbReference>
<reference evidence="2" key="1">
    <citation type="journal article" date="2023" name="Science">
        <title>Elucidation of the pathway for biosynthesis of saponin adjuvants from the soapbark tree.</title>
        <authorList>
            <person name="Reed J."/>
            <person name="Orme A."/>
            <person name="El-Demerdash A."/>
            <person name="Owen C."/>
            <person name="Martin L.B.B."/>
            <person name="Misra R.C."/>
            <person name="Kikuchi S."/>
            <person name="Rejzek M."/>
            <person name="Martin A.C."/>
            <person name="Harkess A."/>
            <person name="Leebens-Mack J."/>
            <person name="Louveau T."/>
            <person name="Stephenson M.J."/>
            <person name="Osbourn A."/>
        </authorList>
    </citation>
    <scope>NUCLEOTIDE SEQUENCE</scope>
    <source>
        <strain evidence="2">S10</strain>
    </source>
</reference>
<dbReference type="InterPro" id="IPR042885">
    <property type="entry name" value="HIPP47/16"/>
</dbReference>
<dbReference type="AlphaFoldDB" id="A0AAD7LU78"/>
<proteinExistence type="predicted"/>
<organism evidence="2 3">
    <name type="scientific">Quillaja saponaria</name>
    <name type="common">Soap bark tree</name>
    <dbReference type="NCBI Taxonomy" id="32244"/>
    <lineage>
        <taxon>Eukaryota</taxon>
        <taxon>Viridiplantae</taxon>
        <taxon>Streptophyta</taxon>
        <taxon>Embryophyta</taxon>
        <taxon>Tracheophyta</taxon>
        <taxon>Spermatophyta</taxon>
        <taxon>Magnoliopsida</taxon>
        <taxon>eudicotyledons</taxon>
        <taxon>Gunneridae</taxon>
        <taxon>Pentapetalae</taxon>
        <taxon>rosids</taxon>
        <taxon>fabids</taxon>
        <taxon>Fabales</taxon>
        <taxon>Quillajaceae</taxon>
        <taxon>Quillaja</taxon>
    </lineage>
</organism>
<protein>
    <submittedName>
        <fullName evidence="2">Heavy metal transport/detoxification protein</fullName>
    </submittedName>
</protein>
<evidence type="ECO:0000259" key="1">
    <source>
        <dbReference type="PROSITE" id="PS50846"/>
    </source>
</evidence>
<dbReference type="PANTHER" id="PTHR46932">
    <property type="entry name" value="HEAVY METAL-ASSOCIATED ISOPRENYLATED PLANT PROTEIN 47"/>
    <property type="match status" value="1"/>
</dbReference>
<comment type="caution">
    <text evidence="2">The sequence shown here is derived from an EMBL/GenBank/DDBJ whole genome shotgun (WGS) entry which is preliminary data.</text>
</comment>
<dbReference type="InterPro" id="IPR006121">
    <property type="entry name" value="HMA_dom"/>
</dbReference>
<evidence type="ECO:0000313" key="2">
    <source>
        <dbReference type="EMBL" id="KAJ7963511.1"/>
    </source>
</evidence>
<sequence>MQQKIIMKVEMDSEKCRSKALQIAAVAQGVSSVSIEGKDKDEVVVVGEEVDSVCLAMTLRKKLGHARIVSVQEVKGGGEAPAGGGKGGGGGVINIQDLIHEFRTH</sequence>
<evidence type="ECO:0000313" key="3">
    <source>
        <dbReference type="Proteomes" id="UP001163823"/>
    </source>
</evidence>
<accession>A0AAD7LU78</accession>
<dbReference type="GO" id="GO:0046872">
    <property type="term" value="F:metal ion binding"/>
    <property type="evidence" value="ECO:0007669"/>
    <property type="project" value="InterPro"/>
</dbReference>
<dbReference type="PROSITE" id="PS50846">
    <property type="entry name" value="HMA_2"/>
    <property type="match status" value="1"/>
</dbReference>